<proteinExistence type="predicted"/>
<protein>
    <submittedName>
        <fullName evidence="2">Uncharacterized protein</fullName>
    </submittedName>
</protein>
<dbReference type="AlphaFoldDB" id="A0A6L2P1H2"/>
<name>A0A6L2P1H2_TANCI</name>
<organism evidence="2">
    <name type="scientific">Tanacetum cinerariifolium</name>
    <name type="common">Dalmatian daisy</name>
    <name type="synonym">Chrysanthemum cinerariifolium</name>
    <dbReference type="NCBI Taxonomy" id="118510"/>
    <lineage>
        <taxon>Eukaryota</taxon>
        <taxon>Viridiplantae</taxon>
        <taxon>Streptophyta</taxon>
        <taxon>Embryophyta</taxon>
        <taxon>Tracheophyta</taxon>
        <taxon>Spermatophyta</taxon>
        <taxon>Magnoliopsida</taxon>
        <taxon>eudicotyledons</taxon>
        <taxon>Gunneridae</taxon>
        <taxon>Pentapetalae</taxon>
        <taxon>asterids</taxon>
        <taxon>campanulids</taxon>
        <taxon>Asterales</taxon>
        <taxon>Asteraceae</taxon>
        <taxon>Asteroideae</taxon>
        <taxon>Anthemideae</taxon>
        <taxon>Anthemidinae</taxon>
        <taxon>Tanacetum</taxon>
    </lineage>
</organism>
<dbReference type="EMBL" id="BKCJ010010274">
    <property type="protein sequence ID" value="GEU90845.1"/>
    <property type="molecule type" value="Genomic_DNA"/>
</dbReference>
<sequence>MCPQGPGYRFIRSATISIKAIKAFINTHFAPLTPKRKLAHRYAPTLIPMPQPEGSNVASAESHLREQSTVIHILKDSQGTS</sequence>
<gene>
    <name evidence="2" type="ORF">Tci_062823</name>
</gene>
<accession>A0A6L2P1H2</accession>
<evidence type="ECO:0000313" key="2">
    <source>
        <dbReference type="EMBL" id="GEU90845.1"/>
    </source>
</evidence>
<reference evidence="2" key="1">
    <citation type="journal article" date="2019" name="Sci. Rep.">
        <title>Draft genome of Tanacetum cinerariifolium, the natural source of mosquito coil.</title>
        <authorList>
            <person name="Yamashiro T."/>
            <person name="Shiraishi A."/>
            <person name="Satake H."/>
            <person name="Nakayama K."/>
        </authorList>
    </citation>
    <scope>NUCLEOTIDE SEQUENCE</scope>
</reference>
<comment type="caution">
    <text evidence="2">The sequence shown here is derived from an EMBL/GenBank/DDBJ whole genome shotgun (WGS) entry which is preliminary data.</text>
</comment>
<evidence type="ECO:0000256" key="1">
    <source>
        <dbReference type="SAM" id="MobiDB-lite"/>
    </source>
</evidence>
<feature type="region of interest" description="Disordered" evidence="1">
    <location>
        <begin position="49"/>
        <end position="81"/>
    </location>
</feature>